<comment type="catalytic activity">
    <reaction evidence="11">
        <text>DNA(n) + a 2'-deoxyribonucleoside 5'-triphosphate = DNA(n+1) + diphosphate</text>
        <dbReference type="Rhea" id="RHEA:22508"/>
        <dbReference type="Rhea" id="RHEA-COMP:17339"/>
        <dbReference type="Rhea" id="RHEA-COMP:17340"/>
        <dbReference type="ChEBI" id="CHEBI:33019"/>
        <dbReference type="ChEBI" id="CHEBI:61560"/>
        <dbReference type="ChEBI" id="CHEBI:173112"/>
        <dbReference type="EC" id="2.7.7.7"/>
    </reaction>
</comment>
<evidence type="ECO:0000256" key="5">
    <source>
        <dbReference type="ARBA" id="ARBA00022695"/>
    </source>
</evidence>
<dbReference type="PROSITE" id="PS50819">
    <property type="entry name" value="INTEIN_ENDONUCLEASE"/>
    <property type="match status" value="1"/>
</dbReference>
<keyword evidence="10" id="KW-0238">DNA-binding</keyword>
<evidence type="ECO:0000256" key="10">
    <source>
        <dbReference type="ARBA" id="ARBA00023125"/>
    </source>
</evidence>
<dbReference type="GO" id="GO:0003887">
    <property type="term" value="F:DNA-directed DNA polymerase activity"/>
    <property type="evidence" value="ECO:0007669"/>
    <property type="project" value="UniProtKB-KW"/>
</dbReference>
<dbReference type="Pfam" id="PF03104">
    <property type="entry name" value="DNA_pol_B_exo1"/>
    <property type="match status" value="1"/>
</dbReference>
<dbReference type="SMART" id="SM00486">
    <property type="entry name" value="POLBc"/>
    <property type="match status" value="1"/>
</dbReference>
<evidence type="ECO:0000256" key="3">
    <source>
        <dbReference type="ARBA" id="ARBA00015749"/>
    </source>
</evidence>
<evidence type="ECO:0000259" key="13">
    <source>
        <dbReference type="PROSITE" id="PS50819"/>
    </source>
</evidence>
<dbReference type="InterPro" id="IPR050240">
    <property type="entry name" value="DNA_pol_type-B"/>
</dbReference>
<keyword evidence="7" id="KW-0239">DNA-directed DNA polymerase</keyword>
<feature type="region of interest" description="Disordered" evidence="12">
    <location>
        <begin position="1420"/>
        <end position="1475"/>
    </location>
</feature>
<reference evidence="14" key="1">
    <citation type="submission" date="2018-10" db="EMBL/GenBank/DDBJ databases">
        <title>Hidden diversity of soil giant viruses.</title>
        <authorList>
            <person name="Schulz F."/>
            <person name="Alteio L."/>
            <person name="Goudeau D."/>
            <person name="Ryan E.M."/>
            <person name="Malmstrom R.R."/>
            <person name="Blanchard J."/>
            <person name="Woyke T."/>
        </authorList>
    </citation>
    <scope>NUCLEOTIDE SEQUENCE</scope>
    <source>
        <strain evidence="14">HYV1</strain>
    </source>
</reference>
<dbReference type="InterPro" id="IPR006172">
    <property type="entry name" value="DNA-dir_DNA_pol_B"/>
</dbReference>
<keyword evidence="8" id="KW-0651">Protein splicing</keyword>
<evidence type="ECO:0000256" key="9">
    <source>
        <dbReference type="ARBA" id="ARBA00023109"/>
    </source>
</evidence>
<feature type="domain" description="DOD-type homing endonuclease" evidence="13">
    <location>
        <begin position="1050"/>
        <end position="1100"/>
    </location>
</feature>
<evidence type="ECO:0000256" key="8">
    <source>
        <dbReference type="ARBA" id="ARBA00023000"/>
    </source>
</evidence>
<dbReference type="PROSITE" id="PS50818">
    <property type="entry name" value="INTEIN_C_TER"/>
    <property type="match status" value="1"/>
</dbReference>
<dbReference type="GO" id="GO:0006287">
    <property type="term" value="P:base-excision repair, gap-filling"/>
    <property type="evidence" value="ECO:0007669"/>
    <property type="project" value="TreeGrafter"/>
</dbReference>
<dbReference type="InterPro" id="IPR006133">
    <property type="entry name" value="DNA-dir_DNA_pol_B_exonuc"/>
</dbReference>
<dbReference type="PROSITE" id="PS50817">
    <property type="entry name" value="INTEIN_N_TER"/>
    <property type="match status" value="1"/>
</dbReference>
<comment type="similarity">
    <text evidence="1">Belongs to the DNA polymerase type-B family.</text>
</comment>
<dbReference type="Gene3D" id="3.90.1600.10">
    <property type="entry name" value="Palm domain of DNA polymerase"/>
    <property type="match status" value="2"/>
</dbReference>
<keyword evidence="9" id="KW-1194">Viral DNA replication</keyword>
<dbReference type="InterPro" id="IPR042087">
    <property type="entry name" value="DNA_pol_B_thumb"/>
</dbReference>
<dbReference type="InterPro" id="IPR043502">
    <property type="entry name" value="DNA/RNA_pol_sf"/>
</dbReference>
<protein>
    <recommendedName>
        <fullName evidence="3">DNA polymerase</fullName>
        <ecNumber evidence="2">2.7.7.7</ecNumber>
    </recommendedName>
</protein>
<keyword evidence="4" id="KW-0808">Transferase</keyword>
<accession>A0A3G5AFS1</accession>
<evidence type="ECO:0000256" key="4">
    <source>
        <dbReference type="ARBA" id="ARBA00022679"/>
    </source>
</evidence>
<dbReference type="GO" id="GO:0045004">
    <property type="term" value="P:DNA replication proofreading"/>
    <property type="evidence" value="ECO:0007669"/>
    <property type="project" value="TreeGrafter"/>
</dbReference>
<dbReference type="Pfam" id="PF00136">
    <property type="entry name" value="DNA_pol_B"/>
    <property type="match status" value="3"/>
</dbReference>
<evidence type="ECO:0000256" key="6">
    <source>
        <dbReference type="ARBA" id="ARBA00022813"/>
    </source>
</evidence>
<dbReference type="Gene3D" id="3.30.420.10">
    <property type="entry name" value="Ribonuclease H-like superfamily/Ribonuclease H"/>
    <property type="match status" value="2"/>
</dbReference>
<dbReference type="InterPro" id="IPR003587">
    <property type="entry name" value="Hint_dom_N"/>
</dbReference>
<dbReference type="SMART" id="SM00306">
    <property type="entry name" value="HintN"/>
    <property type="match status" value="1"/>
</dbReference>
<dbReference type="PANTHER" id="PTHR10322">
    <property type="entry name" value="DNA POLYMERASE CATALYTIC SUBUNIT"/>
    <property type="match status" value="1"/>
</dbReference>
<dbReference type="InterPro" id="IPR004042">
    <property type="entry name" value="Intein_endonuc_central"/>
</dbReference>
<dbReference type="GO" id="GO:0039693">
    <property type="term" value="P:viral DNA genome replication"/>
    <property type="evidence" value="ECO:0007669"/>
    <property type="project" value="UniProtKB-KW"/>
</dbReference>
<dbReference type="InterPro" id="IPR027434">
    <property type="entry name" value="Homing_endonucl"/>
</dbReference>
<keyword evidence="9" id="KW-0235">DNA replication</keyword>
<dbReference type="InterPro" id="IPR006134">
    <property type="entry name" value="DNA-dir_DNA_pol_B_multi_dom"/>
</dbReference>
<dbReference type="GO" id="GO:0006297">
    <property type="term" value="P:nucleotide-excision repair, DNA gap filling"/>
    <property type="evidence" value="ECO:0007669"/>
    <property type="project" value="TreeGrafter"/>
</dbReference>
<dbReference type="PANTHER" id="PTHR10322:SF23">
    <property type="entry name" value="DNA POLYMERASE DELTA CATALYTIC SUBUNIT"/>
    <property type="match status" value="1"/>
</dbReference>
<dbReference type="SUPFAM" id="SSF53098">
    <property type="entry name" value="Ribonuclease H-like"/>
    <property type="match status" value="1"/>
</dbReference>
<evidence type="ECO:0000256" key="7">
    <source>
        <dbReference type="ARBA" id="ARBA00022932"/>
    </source>
</evidence>
<gene>
    <name evidence="14" type="ORF">Hyperionvirus20_7</name>
</gene>
<dbReference type="SUPFAM" id="SSF56672">
    <property type="entry name" value="DNA/RNA polymerases"/>
    <property type="match status" value="1"/>
</dbReference>
<feature type="compositionally biased region" description="Basic residues" evidence="12">
    <location>
        <begin position="1450"/>
        <end position="1461"/>
    </location>
</feature>
<evidence type="ECO:0000313" key="14">
    <source>
        <dbReference type="EMBL" id="AYV84229.1"/>
    </source>
</evidence>
<dbReference type="Gene3D" id="3.30.342.10">
    <property type="entry name" value="DNA Polymerase, chain B, domain 1"/>
    <property type="match status" value="1"/>
</dbReference>
<keyword evidence="6" id="KW-0068">Autocatalytic cleavage</keyword>
<dbReference type="EMBL" id="MK072402">
    <property type="protein sequence ID" value="AYV84229.1"/>
    <property type="molecule type" value="Genomic_DNA"/>
</dbReference>
<dbReference type="InterPro" id="IPR023211">
    <property type="entry name" value="DNA_pol_palm_dom_sf"/>
</dbReference>
<dbReference type="GO" id="GO:0004519">
    <property type="term" value="F:endonuclease activity"/>
    <property type="evidence" value="ECO:0007669"/>
    <property type="project" value="InterPro"/>
</dbReference>
<dbReference type="InterPro" id="IPR030934">
    <property type="entry name" value="Intein_C"/>
</dbReference>
<dbReference type="EC" id="2.7.7.7" evidence="2"/>
<dbReference type="InterPro" id="IPR036397">
    <property type="entry name" value="RNaseH_sf"/>
</dbReference>
<dbReference type="GO" id="GO:0016539">
    <property type="term" value="P:intein-mediated protein splicing"/>
    <property type="evidence" value="ECO:0007669"/>
    <property type="project" value="InterPro"/>
</dbReference>
<dbReference type="InterPro" id="IPR006141">
    <property type="entry name" value="Intein_N"/>
</dbReference>
<proteinExistence type="inferred from homology"/>
<dbReference type="GO" id="GO:0008296">
    <property type="term" value="F:3'-5'-DNA exonuclease activity"/>
    <property type="evidence" value="ECO:0007669"/>
    <property type="project" value="TreeGrafter"/>
</dbReference>
<dbReference type="GO" id="GO:0000166">
    <property type="term" value="F:nucleotide binding"/>
    <property type="evidence" value="ECO:0007669"/>
    <property type="project" value="InterPro"/>
</dbReference>
<dbReference type="Gene3D" id="3.10.28.10">
    <property type="entry name" value="Homing endonucleases"/>
    <property type="match status" value="1"/>
</dbReference>
<dbReference type="SUPFAM" id="SSF51294">
    <property type="entry name" value="Hedgehog/intein (Hint) domain"/>
    <property type="match status" value="1"/>
</dbReference>
<dbReference type="SUPFAM" id="SSF55608">
    <property type="entry name" value="Homing endonucleases"/>
    <property type="match status" value="1"/>
</dbReference>
<evidence type="ECO:0000256" key="2">
    <source>
        <dbReference type="ARBA" id="ARBA00012417"/>
    </source>
</evidence>
<organism evidence="14">
    <name type="scientific">Hyperionvirus sp</name>
    <dbReference type="NCBI Taxonomy" id="2487770"/>
    <lineage>
        <taxon>Viruses</taxon>
        <taxon>Varidnaviria</taxon>
        <taxon>Bamfordvirae</taxon>
        <taxon>Nucleocytoviricota</taxon>
        <taxon>Megaviricetes</taxon>
        <taxon>Imitervirales</taxon>
        <taxon>Mimiviridae</taxon>
        <taxon>Klosneuvirinae</taxon>
    </lineage>
</organism>
<dbReference type="GO" id="GO:0003677">
    <property type="term" value="F:DNA binding"/>
    <property type="evidence" value="ECO:0007669"/>
    <property type="project" value="UniProtKB-KW"/>
</dbReference>
<evidence type="ECO:0000256" key="1">
    <source>
        <dbReference type="ARBA" id="ARBA00005755"/>
    </source>
</evidence>
<dbReference type="NCBIfam" id="TIGR01445">
    <property type="entry name" value="intein_Nterm"/>
    <property type="match status" value="1"/>
</dbReference>
<evidence type="ECO:0000256" key="12">
    <source>
        <dbReference type="SAM" id="MobiDB-lite"/>
    </source>
</evidence>
<dbReference type="InterPro" id="IPR012337">
    <property type="entry name" value="RNaseH-like_sf"/>
</dbReference>
<keyword evidence="5" id="KW-0548">Nucleotidyltransferase</keyword>
<dbReference type="CDD" id="cd00081">
    <property type="entry name" value="Hint"/>
    <property type="match status" value="1"/>
</dbReference>
<dbReference type="InterPro" id="IPR036844">
    <property type="entry name" value="Hint_dom_sf"/>
</dbReference>
<evidence type="ECO:0000256" key="11">
    <source>
        <dbReference type="ARBA" id="ARBA00049244"/>
    </source>
</evidence>
<dbReference type="Gene3D" id="1.10.132.60">
    <property type="entry name" value="DNA polymerase family B, C-terminal domain"/>
    <property type="match status" value="1"/>
</dbReference>
<name>A0A3G5AFS1_9VIRU</name>
<dbReference type="Gene3D" id="2.170.16.10">
    <property type="entry name" value="Hedgehog/Intein (Hint) domain"/>
    <property type="match status" value="1"/>
</dbReference>
<sequence length="1475" mass="169936">MDSCNEQTEMQLIDQTPVEFQILDWKNYQYADEGVHAAKPFMMRLYGQTRDNKTVHVLVKKFTPYFYIEINKSWRQVQIDALISAVKQRVFPKENADGLKSYTPVSKYKFWGFTNYEKFNFLQLTFTNHDVMRSFERVFKNPIAVRLISSQKITCQLFESNIEPFLRFMHIRQLDAVGWVSISKYAIPDPKPTQCDINLVTDWMHLNRVDDRTILPFSIASYDIECTSGDGTFPQATRDSDKIIQIGTTFSRLGESECYFQHIITLGTCDPIPGVTVESYETEQQVLLAWTRLIREQNPSIITGYNIVGFDFLYLRDRSKKLGIYEAFSQLSRITNEITPFKETKLASSALGENILRYYDMSGRVIIDLMKVAQRDFKLESYKLDFVAAYFIKEEINKMEVRKNETFIETKNTYGLKEEQFVTIYYYDGITNNKHMDGHKFQIRQLGKNSIVLKGEVDVSIMGGGFKVFWCQAKDDISPKDIFRLQQGNSKDRAIIAKYCIQDCVLCNKLIAKLSVIINNIGMANVCNVPLSYLFMRGQGVKIFSLVAKKCREKDHLIPTFKKKYKPEGTADDKDPEKEDDKKFERFIKHLNGEDDDDDDDVGYEGAIVFTPKAKVHYEPIPVLDYASLYPKSMIEKNLSHECLVMNDGKFGNLPGYKYHVIQYTTGTIVEPYERKKLVSLLNSYKNPRFHQDNIVNGKVVKHIKIFDRDHNMIKRNLIAEIMVDRENITITNYETSKFAEKLDGTKGIIPGILMDLLGARSRYKKEMEKEADPFKKSVFDGLQLAYKVTANSLYGQTGSSVSPICMKQIAASTTATGREKLIYSKLFIETIYGKLINLALTDHEEYIKYCEELFKDTPVKKFQKPGEGYNSKDEFVRSFEEIMKSQLVNKRVEPEVIYGDSVTGDTPILLRKDGEIEIKTIDTIGDRWESYSQFKIDQDGLSEKQQAGTEYEVWSDKGWSKIKRVIRHKTNKRLYEILTHTGYVKVTEDHSLLTDQGIQIKPKDCLVGKTALLHSFPEIININNTLESIRVEKAYQYGLVFAGRDESGIPNWILNGSENERKSFLEGYYVANGGTGVHFDTKKQIDAMGMYYLLRSLGYSVSLIKIDEIFKLGYIKNIMTRPPNIVSEITDLGTVNDYVYDLETESGHFHAGVGQMIVKNTDSVFFKPNIIDLDTGESGKDKKALEISIQLGIWASNTICLLLPDPQEQSYEKVMWPFMILTKKRYVGNLYERNPNKFYQKSMGIVLKRRDNAQIVKIVCGGIIDQVLNKLNPEGAVALVKNVLKQMLADKYPMDKYIITKTLAESYKFRDRMVHAVLADRMALRDPGNKPMPNDRIPYVYVVTKGEVQLQGERVEHPDYVKANNLKLDYLFYITNQIQVPATQFLALIISNPEDIFKGYVMREENRRIGRKPIKSYFSKSDSDDDDITTDPLVLDAEEMNEQTDYAPKKKKLQRKKIKNHQPENIDETFQIEL</sequence>